<dbReference type="PANTHER" id="PTHR47916">
    <property type="entry name" value="FRUCTOSE-BISPHOSPHATE ALDOLASE CLASS 1"/>
    <property type="match status" value="1"/>
</dbReference>
<protein>
    <recommendedName>
        <fullName evidence="2">Fructose-bisphosphate aldolase</fullName>
    </recommendedName>
</protein>
<dbReference type="InterPro" id="IPR013785">
    <property type="entry name" value="Aldolase_TIM"/>
</dbReference>
<accession>X1LSC0</accession>
<dbReference type="Gene3D" id="3.20.20.70">
    <property type="entry name" value="Aldolase class I"/>
    <property type="match status" value="1"/>
</dbReference>
<proteinExistence type="predicted"/>
<feature type="non-terminal residue" evidence="1">
    <location>
        <position position="1"/>
    </location>
</feature>
<evidence type="ECO:0008006" key="2">
    <source>
        <dbReference type="Google" id="ProtNLM"/>
    </source>
</evidence>
<sequence>EVVENTPVPIFTIGAEKLNTDLAVLKKAYDSIKAGARGIIFGRNIFMASDPKKLVSALNDVINNEVSLEEAARKYNLA</sequence>
<dbReference type="PANTHER" id="PTHR47916:SF1">
    <property type="entry name" value="3-HYDROXY-5-PHOSPHONOOXYPENTANE-2,4-DIONE THIOLASE"/>
    <property type="match status" value="1"/>
</dbReference>
<reference evidence="1" key="1">
    <citation type="journal article" date="2014" name="Front. Microbiol.">
        <title>High frequency of phylogenetically diverse reductive dehalogenase-homologous genes in deep subseafloor sedimentary metagenomes.</title>
        <authorList>
            <person name="Kawai M."/>
            <person name="Futagami T."/>
            <person name="Toyoda A."/>
            <person name="Takaki Y."/>
            <person name="Nishi S."/>
            <person name="Hori S."/>
            <person name="Arai W."/>
            <person name="Tsubouchi T."/>
            <person name="Morono Y."/>
            <person name="Uchiyama I."/>
            <person name="Ito T."/>
            <person name="Fujiyama A."/>
            <person name="Inagaki F."/>
            <person name="Takami H."/>
        </authorList>
    </citation>
    <scope>NUCLEOTIDE SEQUENCE</scope>
    <source>
        <strain evidence="1">Expedition CK06-06</strain>
    </source>
</reference>
<dbReference type="SUPFAM" id="SSF51569">
    <property type="entry name" value="Aldolase"/>
    <property type="match status" value="1"/>
</dbReference>
<organism evidence="1">
    <name type="scientific">marine sediment metagenome</name>
    <dbReference type="NCBI Taxonomy" id="412755"/>
    <lineage>
        <taxon>unclassified sequences</taxon>
        <taxon>metagenomes</taxon>
        <taxon>ecological metagenomes</taxon>
    </lineage>
</organism>
<evidence type="ECO:0000313" key="1">
    <source>
        <dbReference type="EMBL" id="GAH97018.1"/>
    </source>
</evidence>
<dbReference type="AlphaFoldDB" id="X1LSC0"/>
<name>X1LSC0_9ZZZZ</name>
<dbReference type="EMBL" id="BARU01045834">
    <property type="protein sequence ID" value="GAH97018.1"/>
    <property type="molecule type" value="Genomic_DNA"/>
</dbReference>
<comment type="caution">
    <text evidence="1">The sequence shown here is derived from an EMBL/GenBank/DDBJ whole genome shotgun (WGS) entry which is preliminary data.</text>
</comment>
<gene>
    <name evidence="1" type="ORF">S03H2_69385</name>
</gene>
<dbReference type="InterPro" id="IPR050456">
    <property type="entry name" value="DeoC/FbaB_aldolase"/>
</dbReference>